<dbReference type="EMBL" id="ML995483">
    <property type="protein sequence ID" value="KAF2142799.1"/>
    <property type="molecule type" value="Genomic_DNA"/>
</dbReference>
<proteinExistence type="predicted"/>
<evidence type="ECO:0000313" key="1">
    <source>
        <dbReference type="EMBL" id="KAF2142799.1"/>
    </source>
</evidence>
<name>A0A6A6BF53_9PEZI</name>
<keyword evidence="2" id="KW-1185">Reference proteome</keyword>
<dbReference type="Proteomes" id="UP000799438">
    <property type="component" value="Unassembled WGS sequence"/>
</dbReference>
<dbReference type="RefSeq" id="XP_033398511.1">
    <property type="nucleotide sequence ID" value="XM_033542014.1"/>
</dbReference>
<dbReference type="AlphaFoldDB" id="A0A6A6BF53"/>
<protein>
    <submittedName>
        <fullName evidence="1">Uncharacterized protein</fullName>
    </submittedName>
</protein>
<sequence length="136" mass="15287">MATSIMATDDPSLQSRPRQLSDLIVHYPILTSLAAELTSMELFNLARTSKAAWANIVASSEESLPNLMRLTKCDGRFCGERLPPLDTGNGMGKISISADFVCFNHQEGLHRDPWRCNRDCFTCRGAEARLRHRLRH</sequence>
<accession>A0A6A6BF53</accession>
<evidence type="ECO:0000313" key="2">
    <source>
        <dbReference type="Proteomes" id="UP000799438"/>
    </source>
</evidence>
<reference evidence="1" key="1">
    <citation type="journal article" date="2020" name="Stud. Mycol.">
        <title>101 Dothideomycetes genomes: a test case for predicting lifestyles and emergence of pathogens.</title>
        <authorList>
            <person name="Haridas S."/>
            <person name="Albert R."/>
            <person name="Binder M."/>
            <person name="Bloem J."/>
            <person name="Labutti K."/>
            <person name="Salamov A."/>
            <person name="Andreopoulos B."/>
            <person name="Baker S."/>
            <person name="Barry K."/>
            <person name="Bills G."/>
            <person name="Bluhm B."/>
            <person name="Cannon C."/>
            <person name="Castanera R."/>
            <person name="Culley D."/>
            <person name="Daum C."/>
            <person name="Ezra D."/>
            <person name="Gonzalez J."/>
            <person name="Henrissat B."/>
            <person name="Kuo A."/>
            <person name="Liang C."/>
            <person name="Lipzen A."/>
            <person name="Lutzoni F."/>
            <person name="Magnuson J."/>
            <person name="Mondo S."/>
            <person name="Nolan M."/>
            <person name="Ohm R."/>
            <person name="Pangilinan J."/>
            <person name="Park H.-J."/>
            <person name="Ramirez L."/>
            <person name="Alfaro M."/>
            <person name="Sun H."/>
            <person name="Tritt A."/>
            <person name="Yoshinaga Y."/>
            <person name="Zwiers L.-H."/>
            <person name="Turgeon B."/>
            <person name="Goodwin S."/>
            <person name="Spatafora J."/>
            <person name="Crous P."/>
            <person name="Grigoriev I."/>
        </authorList>
    </citation>
    <scope>NUCLEOTIDE SEQUENCE</scope>
    <source>
        <strain evidence="1">CBS 121167</strain>
    </source>
</reference>
<organism evidence="1 2">
    <name type="scientific">Aplosporella prunicola CBS 121167</name>
    <dbReference type="NCBI Taxonomy" id="1176127"/>
    <lineage>
        <taxon>Eukaryota</taxon>
        <taxon>Fungi</taxon>
        <taxon>Dikarya</taxon>
        <taxon>Ascomycota</taxon>
        <taxon>Pezizomycotina</taxon>
        <taxon>Dothideomycetes</taxon>
        <taxon>Dothideomycetes incertae sedis</taxon>
        <taxon>Botryosphaeriales</taxon>
        <taxon>Aplosporellaceae</taxon>
        <taxon>Aplosporella</taxon>
    </lineage>
</organism>
<gene>
    <name evidence="1" type="ORF">K452DRAFT_297332</name>
</gene>
<dbReference type="GeneID" id="54299511"/>
<dbReference type="OrthoDB" id="3678990at2759"/>